<dbReference type="GO" id="GO:0045892">
    <property type="term" value="P:negative regulation of DNA-templated transcription"/>
    <property type="evidence" value="ECO:0007669"/>
    <property type="project" value="TreeGrafter"/>
</dbReference>
<feature type="region of interest" description="Disordered" evidence="4">
    <location>
        <begin position="84"/>
        <end position="111"/>
    </location>
</feature>
<evidence type="ECO:0000256" key="2">
    <source>
        <dbReference type="ARBA" id="ARBA00023125"/>
    </source>
</evidence>
<evidence type="ECO:0000313" key="7">
    <source>
        <dbReference type="Proteomes" id="UP000610966"/>
    </source>
</evidence>
<evidence type="ECO:0000259" key="5">
    <source>
        <dbReference type="PROSITE" id="PS50949"/>
    </source>
</evidence>
<comment type="caution">
    <text evidence="6">The sequence shown here is derived from an EMBL/GenBank/DDBJ whole genome shotgun (WGS) entry which is preliminary data.</text>
</comment>
<dbReference type="CDD" id="cd07377">
    <property type="entry name" value="WHTH_GntR"/>
    <property type="match status" value="1"/>
</dbReference>
<dbReference type="InterPro" id="IPR036390">
    <property type="entry name" value="WH_DNA-bd_sf"/>
</dbReference>
<sequence length="111" mass="12370">MGAWHRFATVLGVMEFEPDRPRWQQIADILRTRIKDGTYPTKYLVSEIRLVQEFGVARDTVRKSIRQLREEGLLYTVPALGSFVSPQGDGGEEDGVESNDPEAADSATDSA</sequence>
<dbReference type="PANTHER" id="PTHR44846:SF1">
    <property type="entry name" value="MANNOSYL-D-GLYCERATE TRANSPORT_METABOLISM SYSTEM REPRESSOR MNGR-RELATED"/>
    <property type="match status" value="1"/>
</dbReference>
<dbReference type="Gene3D" id="1.10.10.10">
    <property type="entry name" value="Winged helix-like DNA-binding domain superfamily/Winged helix DNA-binding domain"/>
    <property type="match status" value="1"/>
</dbReference>
<evidence type="ECO:0000313" key="6">
    <source>
        <dbReference type="EMBL" id="GIH69042.1"/>
    </source>
</evidence>
<organism evidence="6 7">
    <name type="scientific">Sphaerimonospora thailandensis</name>
    <dbReference type="NCBI Taxonomy" id="795644"/>
    <lineage>
        <taxon>Bacteria</taxon>
        <taxon>Bacillati</taxon>
        <taxon>Actinomycetota</taxon>
        <taxon>Actinomycetes</taxon>
        <taxon>Streptosporangiales</taxon>
        <taxon>Streptosporangiaceae</taxon>
        <taxon>Sphaerimonospora</taxon>
    </lineage>
</organism>
<evidence type="ECO:0000256" key="4">
    <source>
        <dbReference type="SAM" id="MobiDB-lite"/>
    </source>
</evidence>
<dbReference type="GO" id="GO:0003700">
    <property type="term" value="F:DNA-binding transcription factor activity"/>
    <property type="evidence" value="ECO:0007669"/>
    <property type="project" value="InterPro"/>
</dbReference>
<keyword evidence="2" id="KW-0238">DNA-binding</keyword>
<gene>
    <name evidence="6" type="ORF">Mth01_12950</name>
</gene>
<dbReference type="SMART" id="SM00345">
    <property type="entry name" value="HTH_GNTR"/>
    <property type="match status" value="1"/>
</dbReference>
<dbReference type="PROSITE" id="PS50949">
    <property type="entry name" value="HTH_GNTR"/>
    <property type="match status" value="1"/>
</dbReference>
<evidence type="ECO:0000256" key="1">
    <source>
        <dbReference type="ARBA" id="ARBA00023015"/>
    </source>
</evidence>
<dbReference type="InterPro" id="IPR036388">
    <property type="entry name" value="WH-like_DNA-bd_sf"/>
</dbReference>
<dbReference type="PRINTS" id="PR00035">
    <property type="entry name" value="HTHGNTR"/>
</dbReference>
<dbReference type="AlphaFoldDB" id="A0A8J3R803"/>
<keyword evidence="1" id="KW-0805">Transcription regulation</keyword>
<protein>
    <recommendedName>
        <fullName evidence="5">HTH gntR-type domain-containing protein</fullName>
    </recommendedName>
</protein>
<proteinExistence type="predicted"/>
<name>A0A8J3R803_9ACTN</name>
<dbReference type="Pfam" id="PF00392">
    <property type="entry name" value="GntR"/>
    <property type="match status" value="1"/>
</dbReference>
<dbReference type="InterPro" id="IPR000524">
    <property type="entry name" value="Tscrpt_reg_HTH_GntR"/>
</dbReference>
<keyword evidence="3" id="KW-0804">Transcription</keyword>
<accession>A0A8J3R803</accession>
<dbReference type="PANTHER" id="PTHR44846">
    <property type="entry name" value="MANNOSYL-D-GLYCERATE TRANSPORT/METABOLISM SYSTEM REPRESSOR MNGR-RELATED"/>
    <property type="match status" value="1"/>
</dbReference>
<dbReference type="InterPro" id="IPR050679">
    <property type="entry name" value="Bact_HTH_transcr_reg"/>
</dbReference>
<dbReference type="GO" id="GO:0003677">
    <property type="term" value="F:DNA binding"/>
    <property type="evidence" value="ECO:0007669"/>
    <property type="project" value="UniProtKB-KW"/>
</dbReference>
<reference evidence="6" key="1">
    <citation type="submission" date="2021-01" db="EMBL/GenBank/DDBJ databases">
        <title>Whole genome shotgun sequence of Sphaerimonospora thailandensis NBRC 107569.</title>
        <authorList>
            <person name="Komaki H."/>
            <person name="Tamura T."/>
        </authorList>
    </citation>
    <scope>NUCLEOTIDE SEQUENCE</scope>
    <source>
        <strain evidence="6">NBRC 107569</strain>
    </source>
</reference>
<dbReference type="Proteomes" id="UP000610966">
    <property type="component" value="Unassembled WGS sequence"/>
</dbReference>
<dbReference type="EMBL" id="BOOG01000012">
    <property type="protein sequence ID" value="GIH69042.1"/>
    <property type="molecule type" value="Genomic_DNA"/>
</dbReference>
<evidence type="ECO:0000256" key="3">
    <source>
        <dbReference type="ARBA" id="ARBA00023163"/>
    </source>
</evidence>
<keyword evidence="7" id="KW-1185">Reference proteome</keyword>
<feature type="domain" description="HTH gntR-type" evidence="5">
    <location>
        <begin position="20"/>
        <end position="87"/>
    </location>
</feature>
<dbReference type="SUPFAM" id="SSF46785">
    <property type="entry name" value="Winged helix' DNA-binding domain"/>
    <property type="match status" value="1"/>
</dbReference>
<feature type="compositionally biased region" description="Acidic residues" evidence="4">
    <location>
        <begin position="90"/>
        <end position="103"/>
    </location>
</feature>